<reference evidence="1 2" key="1">
    <citation type="submission" date="2015-01" db="EMBL/GenBank/DDBJ databases">
        <title>Evolution of Trichinella species and genotypes.</title>
        <authorList>
            <person name="Korhonen P.K."/>
            <person name="Edoardo P."/>
            <person name="Giuseppe L.R."/>
            <person name="Gasser R.B."/>
        </authorList>
    </citation>
    <scope>NUCLEOTIDE SEQUENCE [LARGE SCALE GENOMIC DNA]</scope>
    <source>
        <strain evidence="1">ISS470</strain>
    </source>
</reference>
<gene>
    <name evidence="1" type="ORF">T4D_3238</name>
</gene>
<keyword evidence="2" id="KW-1185">Reference proteome</keyword>
<comment type="caution">
    <text evidence="1">The sequence shown here is derived from an EMBL/GenBank/DDBJ whole genome shotgun (WGS) entry which is preliminary data.</text>
</comment>
<dbReference type="AlphaFoldDB" id="A0A0V1FLW0"/>
<organism evidence="1 2">
    <name type="scientific">Trichinella pseudospiralis</name>
    <name type="common">Parasitic roundworm</name>
    <dbReference type="NCBI Taxonomy" id="6337"/>
    <lineage>
        <taxon>Eukaryota</taxon>
        <taxon>Metazoa</taxon>
        <taxon>Ecdysozoa</taxon>
        <taxon>Nematoda</taxon>
        <taxon>Enoplea</taxon>
        <taxon>Dorylaimia</taxon>
        <taxon>Trichinellida</taxon>
        <taxon>Trichinellidae</taxon>
        <taxon>Trichinella</taxon>
    </lineage>
</organism>
<sequence>MTLKSTNGLLYYKRKHNQTCRTNFNISTSKHTHTHTPKELKFDNVNLARAFMHTNCTNNQAESIFFNFTHLSLLSLTGNLFKKISYHAKATIIIKQGGKPLCVIGCLLIEITVLLNK</sequence>
<evidence type="ECO:0000313" key="1">
    <source>
        <dbReference type="EMBL" id="KRY87005.1"/>
    </source>
</evidence>
<accession>A0A0V1FLW0</accession>
<name>A0A0V1FLW0_TRIPS</name>
<evidence type="ECO:0000313" key="2">
    <source>
        <dbReference type="Proteomes" id="UP000054995"/>
    </source>
</evidence>
<proteinExistence type="predicted"/>
<protein>
    <submittedName>
        <fullName evidence="1">Uncharacterized protein</fullName>
    </submittedName>
</protein>
<dbReference type="EMBL" id="JYDT01000063">
    <property type="protein sequence ID" value="KRY87005.1"/>
    <property type="molecule type" value="Genomic_DNA"/>
</dbReference>
<dbReference type="Proteomes" id="UP000054995">
    <property type="component" value="Unassembled WGS sequence"/>
</dbReference>